<keyword evidence="2" id="KW-0812">Transmembrane</keyword>
<evidence type="ECO:0000313" key="3">
    <source>
        <dbReference type="EMBL" id="GGG56678.1"/>
    </source>
</evidence>
<feature type="transmembrane region" description="Helical" evidence="2">
    <location>
        <begin position="32"/>
        <end position="50"/>
    </location>
</feature>
<dbReference type="RefSeq" id="WP_188887533.1">
    <property type="nucleotide sequence ID" value="NZ_BMHY01000001.1"/>
</dbReference>
<proteinExistence type="predicted"/>
<evidence type="ECO:0000256" key="2">
    <source>
        <dbReference type="SAM" id="Phobius"/>
    </source>
</evidence>
<sequence length="100" mass="11170">MANLPRGWSVTTVIVVILFAIGLLDSFTSNPAAYLIPIVILGGIFLLYKFPPSSWGRGTKPNQPYVKQTRTQPRQKPKSRTVPFRVINGGKDDDDTPKYH</sequence>
<organism evidence="3 4">
    <name type="scientific">Paenibacillus radicis</name>
    <name type="common">ex Gao et al. 2016</name>
    <dbReference type="NCBI Taxonomy" id="1737354"/>
    <lineage>
        <taxon>Bacteria</taxon>
        <taxon>Bacillati</taxon>
        <taxon>Bacillota</taxon>
        <taxon>Bacilli</taxon>
        <taxon>Bacillales</taxon>
        <taxon>Paenibacillaceae</taxon>
        <taxon>Paenibacillus</taxon>
    </lineage>
</organism>
<evidence type="ECO:0000256" key="1">
    <source>
        <dbReference type="SAM" id="MobiDB-lite"/>
    </source>
</evidence>
<feature type="region of interest" description="Disordered" evidence="1">
    <location>
        <begin position="55"/>
        <end position="100"/>
    </location>
</feature>
<dbReference type="EMBL" id="BMHY01000001">
    <property type="protein sequence ID" value="GGG56678.1"/>
    <property type="molecule type" value="Genomic_DNA"/>
</dbReference>
<accession>A0A917GUE9</accession>
<comment type="caution">
    <text evidence="3">The sequence shown here is derived from an EMBL/GenBank/DDBJ whole genome shotgun (WGS) entry which is preliminary data.</text>
</comment>
<dbReference type="AlphaFoldDB" id="A0A917GUE9"/>
<name>A0A917GUE9_9BACL</name>
<keyword evidence="2" id="KW-1133">Transmembrane helix</keyword>
<feature type="transmembrane region" description="Helical" evidence="2">
    <location>
        <begin position="7"/>
        <end position="26"/>
    </location>
</feature>
<dbReference type="Proteomes" id="UP000600247">
    <property type="component" value="Unassembled WGS sequence"/>
</dbReference>
<gene>
    <name evidence="3" type="ORF">GCM10010918_07070</name>
</gene>
<keyword evidence="4" id="KW-1185">Reference proteome</keyword>
<evidence type="ECO:0000313" key="4">
    <source>
        <dbReference type="Proteomes" id="UP000600247"/>
    </source>
</evidence>
<reference evidence="3 4" key="1">
    <citation type="journal article" date="2014" name="Int. J. Syst. Evol. Microbiol.">
        <title>Complete genome sequence of Corynebacterium casei LMG S-19264T (=DSM 44701T), isolated from a smear-ripened cheese.</title>
        <authorList>
            <consortium name="US DOE Joint Genome Institute (JGI-PGF)"/>
            <person name="Walter F."/>
            <person name="Albersmeier A."/>
            <person name="Kalinowski J."/>
            <person name="Ruckert C."/>
        </authorList>
    </citation>
    <scope>NUCLEOTIDE SEQUENCE [LARGE SCALE GENOMIC DNA]</scope>
    <source>
        <strain evidence="3 4">CGMCC 1.15286</strain>
    </source>
</reference>
<feature type="compositionally biased region" description="Polar residues" evidence="1">
    <location>
        <begin position="60"/>
        <end position="72"/>
    </location>
</feature>
<keyword evidence="2" id="KW-0472">Membrane</keyword>
<protein>
    <submittedName>
        <fullName evidence="3">Uncharacterized protein</fullName>
    </submittedName>
</protein>